<feature type="binding site" evidence="12">
    <location>
        <position position="42"/>
    </location>
    <ligand>
        <name>[4Fe-4S] cluster</name>
        <dbReference type="ChEBI" id="CHEBI:49883"/>
        <label>1</label>
        <note>4Fe-4S-S-AdoMet</note>
    </ligand>
</feature>
<sequence length="347" mass="39375">MDDYFVGTFFLATSALIDPFGRKIDYLRISVTDRCDFRCTYCMDEEMSFLPREQILSLEEIVFVAKTFISMGTKRIRITGGEPLVRKNILWAIEQIAKTEGLEELTITTNGSQLHKMAQDLLNAGVSRINISLDTLKADRFLALTRRDKFQQVVQGIDAVSKLPFKRLKINSVMLKGHNDDELYDLAQFALDRKMDISFIEEMPLGIITDHNRAATYLSSDDVINTLSQHFELTPSTMTTSGPTRYYHVAGSDHKIGVISPHSHNFCSTCNRIRLTVEGRLLLCLGNEHSKNLKHIIRREHKDLTMPEASIKLQSAIIEALALKPEKHHFNLDETPQILRFMSATGG</sequence>
<dbReference type="CDD" id="cd01335">
    <property type="entry name" value="Radical_SAM"/>
    <property type="match status" value="1"/>
</dbReference>
<evidence type="ECO:0000256" key="10">
    <source>
        <dbReference type="ARBA" id="ARBA00023239"/>
    </source>
</evidence>
<dbReference type="PROSITE" id="PS01305">
    <property type="entry name" value="MOAA_NIFB_PQQE"/>
    <property type="match status" value="1"/>
</dbReference>
<dbReference type="GO" id="GO:0051539">
    <property type="term" value="F:4 iron, 4 sulfur cluster binding"/>
    <property type="evidence" value="ECO:0007669"/>
    <property type="project" value="UniProtKB-UniRule"/>
</dbReference>
<name>A0A3M8Q0N9_9GAMM</name>
<gene>
    <name evidence="12 14" type="primary">moaA</name>
    <name evidence="14" type="ORF">EBI00_13240</name>
</gene>
<feature type="binding site" evidence="12">
    <location>
        <position position="35"/>
    </location>
    <ligand>
        <name>[4Fe-4S] cluster</name>
        <dbReference type="ChEBI" id="CHEBI:49883"/>
        <label>1</label>
        <note>4Fe-4S-S-AdoMet</note>
    </ligand>
</feature>
<dbReference type="GO" id="GO:1904047">
    <property type="term" value="F:S-adenosyl-L-methionine binding"/>
    <property type="evidence" value="ECO:0007669"/>
    <property type="project" value="UniProtKB-UniRule"/>
</dbReference>
<dbReference type="InterPro" id="IPR050105">
    <property type="entry name" value="MoCo_biosynth_MoaA/MoaC"/>
</dbReference>
<reference evidence="14 15" key="1">
    <citation type="journal article" date="2012" name="Int. J. Syst. Evol. Microbiol.">
        <title>Marinomonas hwangdonensis sp. nov., isolated from seawater.</title>
        <authorList>
            <person name="Jung Y.T."/>
            <person name="Oh T.K."/>
            <person name="Yoon J.H."/>
        </authorList>
    </citation>
    <scope>NUCLEOTIDE SEQUENCE [LARGE SCALE GENOMIC DNA]</scope>
    <source>
        <strain evidence="14 15">HDW-15</strain>
    </source>
</reference>
<evidence type="ECO:0000259" key="13">
    <source>
        <dbReference type="PROSITE" id="PS51918"/>
    </source>
</evidence>
<feature type="binding site" evidence="12">
    <location>
        <position position="77"/>
    </location>
    <ligand>
        <name>GTP</name>
        <dbReference type="ChEBI" id="CHEBI:37565"/>
    </ligand>
</feature>
<dbReference type="GO" id="GO:0061799">
    <property type="term" value="F:cyclic pyranopterin monophosphate synthase activity"/>
    <property type="evidence" value="ECO:0007669"/>
    <property type="project" value="TreeGrafter"/>
</dbReference>
<feature type="binding site" evidence="12">
    <location>
        <begin position="272"/>
        <end position="274"/>
    </location>
    <ligand>
        <name>GTP</name>
        <dbReference type="ChEBI" id="CHEBI:37565"/>
    </ligand>
</feature>
<feature type="binding site" evidence="12">
    <location>
        <position position="270"/>
    </location>
    <ligand>
        <name>[4Fe-4S] cluster</name>
        <dbReference type="ChEBI" id="CHEBI:49883"/>
        <label>2</label>
        <note>4Fe-4S-substrate</note>
    </ligand>
</feature>
<keyword evidence="8 12" id="KW-0342">GTP-binding</keyword>
<keyword evidence="2 12" id="KW-0004">4Fe-4S</keyword>
<dbReference type="EC" id="4.1.99.22" evidence="1 12"/>
<dbReference type="NCBIfam" id="TIGR02666">
    <property type="entry name" value="moaA"/>
    <property type="match status" value="1"/>
</dbReference>
<feature type="binding site" evidence="12">
    <location>
        <position position="132"/>
    </location>
    <ligand>
        <name>S-adenosyl-L-methionine</name>
        <dbReference type="ChEBI" id="CHEBI:59789"/>
    </ligand>
</feature>
<dbReference type="InterPro" id="IPR013785">
    <property type="entry name" value="Aldolase_TIM"/>
</dbReference>
<evidence type="ECO:0000256" key="12">
    <source>
        <dbReference type="HAMAP-Rule" id="MF_01225"/>
    </source>
</evidence>
<evidence type="ECO:0000256" key="6">
    <source>
        <dbReference type="ARBA" id="ARBA00023004"/>
    </source>
</evidence>
<feature type="binding site" evidence="12">
    <location>
        <position position="169"/>
    </location>
    <ligand>
        <name>GTP</name>
        <dbReference type="ChEBI" id="CHEBI:37565"/>
    </ligand>
</feature>
<evidence type="ECO:0000256" key="5">
    <source>
        <dbReference type="ARBA" id="ARBA00022741"/>
    </source>
</evidence>
<comment type="subunit">
    <text evidence="12">Monomer and homodimer.</text>
</comment>
<evidence type="ECO:0000256" key="1">
    <source>
        <dbReference type="ARBA" id="ARBA00012167"/>
    </source>
</evidence>
<comment type="pathway">
    <text evidence="12">Cofactor biosynthesis; molybdopterin biosynthesis.</text>
</comment>
<proteinExistence type="inferred from homology"/>
<evidence type="ECO:0000256" key="11">
    <source>
        <dbReference type="ARBA" id="ARBA00048697"/>
    </source>
</evidence>
<dbReference type="InterPro" id="IPR040064">
    <property type="entry name" value="MoaA-like"/>
</dbReference>
<dbReference type="GO" id="GO:0005525">
    <property type="term" value="F:GTP binding"/>
    <property type="evidence" value="ECO:0007669"/>
    <property type="project" value="UniProtKB-UniRule"/>
</dbReference>
<keyword evidence="15" id="KW-1185">Reference proteome</keyword>
<dbReference type="EMBL" id="RIZG01000008">
    <property type="protein sequence ID" value="RNF49322.1"/>
    <property type="molecule type" value="Genomic_DNA"/>
</dbReference>
<keyword evidence="3 12" id="KW-0949">S-adenosyl-L-methionine</keyword>
<comment type="catalytic activity">
    <reaction evidence="11 12">
        <text>GTP + AH2 + S-adenosyl-L-methionine = (8S)-3',8-cyclo-7,8-dihydroguanosine 5'-triphosphate + 5'-deoxyadenosine + L-methionine + A + H(+)</text>
        <dbReference type="Rhea" id="RHEA:49576"/>
        <dbReference type="ChEBI" id="CHEBI:13193"/>
        <dbReference type="ChEBI" id="CHEBI:15378"/>
        <dbReference type="ChEBI" id="CHEBI:17319"/>
        <dbReference type="ChEBI" id="CHEBI:17499"/>
        <dbReference type="ChEBI" id="CHEBI:37565"/>
        <dbReference type="ChEBI" id="CHEBI:57844"/>
        <dbReference type="ChEBI" id="CHEBI:59789"/>
        <dbReference type="ChEBI" id="CHEBI:131766"/>
        <dbReference type="EC" id="4.1.99.22"/>
    </reaction>
</comment>
<dbReference type="SMART" id="SM00729">
    <property type="entry name" value="Elp3"/>
    <property type="match status" value="1"/>
</dbReference>
<dbReference type="CDD" id="cd21117">
    <property type="entry name" value="Twitch_MoaA"/>
    <property type="match status" value="1"/>
</dbReference>
<keyword evidence="9 12" id="KW-0501">Molybdenum cofactor biosynthesis</keyword>
<dbReference type="GO" id="GO:0061798">
    <property type="term" value="F:GTP 3',8'-cyclase activity"/>
    <property type="evidence" value="ECO:0007669"/>
    <property type="project" value="UniProtKB-UniRule"/>
</dbReference>
<keyword evidence="10 12" id="KW-0456">Lyase</keyword>
<dbReference type="InterPro" id="IPR010505">
    <property type="entry name" value="MoaA_twitch"/>
</dbReference>
<dbReference type="GO" id="GO:0046872">
    <property type="term" value="F:metal ion binding"/>
    <property type="evidence" value="ECO:0007669"/>
    <property type="project" value="UniProtKB-KW"/>
</dbReference>
<feature type="binding site" evidence="12">
    <location>
        <position position="41"/>
    </location>
    <ligand>
        <name>S-adenosyl-L-methionine</name>
        <dbReference type="ChEBI" id="CHEBI:59789"/>
    </ligand>
</feature>
<dbReference type="SFLD" id="SFLDG01067">
    <property type="entry name" value="SPASM/twitch_domain_containing"/>
    <property type="match status" value="1"/>
</dbReference>
<feature type="binding site" evidence="12">
    <location>
        <position position="267"/>
    </location>
    <ligand>
        <name>[4Fe-4S] cluster</name>
        <dbReference type="ChEBI" id="CHEBI:49883"/>
        <label>2</label>
        <note>4Fe-4S-substrate</note>
    </ligand>
</feature>
<dbReference type="Pfam" id="PF04055">
    <property type="entry name" value="Radical_SAM"/>
    <property type="match status" value="1"/>
</dbReference>
<protein>
    <recommendedName>
        <fullName evidence="1 12">GTP 3',8-cyclase</fullName>
        <ecNumber evidence="1 12">4.1.99.22</ecNumber>
    </recommendedName>
    <alternativeName>
        <fullName evidence="12">Molybdenum cofactor biosynthesis protein A</fullName>
    </alternativeName>
</protein>
<organism evidence="14 15">
    <name type="scientific">Marinomonas hwangdonensis</name>
    <dbReference type="NCBI Taxonomy" id="1053647"/>
    <lineage>
        <taxon>Bacteria</taxon>
        <taxon>Pseudomonadati</taxon>
        <taxon>Pseudomonadota</taxon>
        <taxon>Gammaproteobacteria</taxon>
        <taxon>Oceanospirillales</taxon>
        <taxon>Oceanospirillaceae</taxon>
        <taxon>Marinomonas</taxon>
    </lineage>
</organism>
<feature type="binding site" evidence="12">
    <location>
        <position position="28"/>
    </location>
    <ligand>
        <name>GTP</name>
        <dbReference type="ChEBI" id="CHEBI:37565"/>
    </ligand>
</feature>
<dbReference type="SUPFAM" id="SSF102114">
    <property type="entry name" value="Radical SAM enzymes"/>
    <property type="match status" value="1"/>
</dbReference>
<accession>A0A3M8Q0N9</accession>
<evidence type="ECO:0000313" key="14">
    <source>
        <dbReference type="EMBL" id="RNF49322.1"/>
    </source>
</evidence>
<evidence type="ECO:0000256" key="3">
    <source>
        <dbReference type="ARBA" id="ARBA00022691"/>
    </source>
</evidence>
<keyword evidence="5 12" id="KW-0547">Nucleotide-binding</keyword>
<dbReference type="InterPro" id="IPR000385">
    <property type="entry name" value="MoaA_NifB_PqqE_Fe-S-bd_CS"/>
</dbReference>
<feature type="binding site" evidence="12">
    <location>
        <position position="284"/>
    </location>
    <ligand>
        <name>[4Fe-4S] cluster</name>
        <dbReference type="ChEBI" id="CHEBI:49883"/>
        <label>2</label>
        <note>4Fe-4S-substrate</note>
    </ligand>
</feature>
<dbReference type="Gene3D" id="3.20.20.70">
    <property type="entry name" value="Aldolase class I"/>
    <property type="match status" value="1"/>
</dbReference>
<dbReference type="PANTHER" id="PTHR22960">
    <property type="entry name" value="MOLYBDOPTERIN COFACTOR SYNTHESIS PROTEIN A"/>
    <property type="match status" value="1"/>
</dbReference>
<evidence type="ECO:0000256" key="2">
    <source>
        <dbReference type="ARBA" id="ARBA00022485"/>
    </source>
</evidence>
<evidence type="ECO:0000256" key="4">
    <source>
        <dbReference type="ARBA" id="ARBA00022723"/>
    </source>
</evidence>
<feature type="domain" description="Radical SAM core" evidence="13">
    <location>
        <begin position="19"/>
        <end position="236"/>
    </location>
</feature>
<dbReference type="SFLD" id="SFLDS00029">
    <property type="entry name" value="Radical_SAM"/>
    <property type="match status" value="1"/>
</dbReference>
<dbReference type="SFLD" id="SFLDG01386">
    <property type="entry name" value="main_SPASM_domain-containing"/>
    <property type="match status" value="1"/>
</dbReference>
<dbReference type="Pfam" id="PF06463">
    <property type="entry name" value="Mob_synth_C"/>
    <property type="match status" value="1"/>
</dbReference>
<dbReference type="SFLD" id="SFLDG01383">
    <property type="entry name" value="cyclic_pyranopterin_phosphate"/>
    <property type="match status" value="1"/>
</dbReference>
<keyword evidence="6 12" id="KW-0408">Iron</keyword>
<evidence type="ECO:0000256" key="7">
    <source>
        <dbReference type="ARBA" id="ARBA00023014"/>
    </source>
</evidence>
<dbReference type="GO" id="GO:0006777">
    <property type="term" value="P:Mo-molybdopterin cofactor biosynthetic process"/>
    <property type="evidence" value="ECO:0007669"/>
    <property type="project" value="UniProtKB-UniRule"/>
</dbReference>
<dbReference type="InterPro" id="IPR007197">
    <property type="entry name" value="rSAM"/>
</dbReference>
<evidence type="ECO:0000256" key="8">
    <source>
        <dbReference type="ARBA" id="ARBA00023134"/>
    </source>
</evidence>
<dbReference type="HAMAP" id="MF_01225_B">
    <property type="entry name" value="MoaA_B"/>
    <property type="match status" value="1"/>
</dbReference>
<feature type="binding site" evidence="12">
    <location>
        <position position="39"/>
    </location>
    <ligand>
        <name>[4Fe-4S] cluster</name>
        <dbReference type="ChEBI" id="CHEBI:49883"/>
        <label>1</label>
        <note>4Fe-4S-S-AdoMet</note>
    </ligand>
</feature>
<dbReference type="OrthoDB" id="9763993at2"/>
<evidence type="ECO:0000256" key="9">
    <source>
        <dbReference type="ARBA" id="ARBA00023150"/>
    </source>
</evidence>
<dbReference type="InterPro" id="IPR013483">
    <property type="entry name" value="MoaA"/>
</dbReference>
<comment type="similarity">
    <text evidence="12">Belongs to the radical SAM superfamily. MoaA family.</text>
</comment>
<evidence type="ECO:0000313" key="15">
    <source>
        <dbReference type="Proteomes" id="UP000280507"/>
    </source>
</evidence>
<feature type="binding site" evidence="12">
    <location>
        <position position="203"/>
    </location>
    <ligand>
        <name>S-adenosyl-L-methionine</name>
        <dbReference type="ChEBI" id="CHEBI:59789"/>
    </ligand>
</feature>
<dbReference type="AlphaFoldDB" id="A0A3M8Q0N9"/>
<dbReference type="InterPro" id="IPR058240">
    <property type="entry name" value="rSAM_sf"/>
</dbReference>
<dbReference type="PANTHER" id="PTHR22960:SF0">
    <property type="entry name" value="MOLYBDENUM COFACTOR BIOSYNTHESIS PROTEIN 1"/>
    <property type="match status" value="1"/>
</dbReference>
<dbReference type="UniPathway" id="UPA00344"/>
<keyword evidence="7 12" id="KW-0411">Iron-sulfur</keyword>
<comment type="function">
    <text evidence="12">Catalyzes the cyclization of GTP to (8S)-3',8-cyclo-7,8-dihydroguanosine 5'-triphosphate.</text>
</comment>
<dbReference type="PROSITE" id="PS51918">
    <property type="entry name" value="RADICAL_SAM"/>
    <property type="match status" value="1"/>
</dbReference>
<dbReference type="InterPro" id="IPR006638">
    <property type="entry name" value="Elp3/MiaA/NifB-like_rSAM"/>
</dbReference>
<keyword evidence="4 12" id="KW-0479">Metal-binding</keyword>
<feature type="binding site" evidence="12">
    <location>
        <position position="108"/>
    </location>
    <ligand>
        <name>GTP</name>
        <dbReference type="ChEBI" id="CHEBI:37565"/>
    </ligand>
</feature>
<comment type="cofactor">
    <cofactor evidence="12">
        <name>[4Fe-4S] cluster</name>
        <dbReference type="ChEBI" id="CHEBI:49883"/>
    </cofactor>
    <text evidence="12">Binds 2 [4Fe-4S] clusters. Binds 1 [4Fe-4S] cluster coordinated with 3 cysteines and an exchangeable S-adenosyl-L-methionine and 1 [4Fe-4S] cluster coordinated with 3 cysteines and the GTP-derived substrate.</text>
</comment>
<feature type="binding site" evidence="12">
    <location>
        <position position="81"/>
    </location>
    <ligand>
        <name>S-adenosyl-L-methionine</name>
        <dbReference type="ChEBI" id="CHEBI:59789"/>
    </ligand>
</feature>
<comment type="caution">
    <text evidence="14">The sequence shown here is derived from an EMBL/GenBank/DDBJ whole genome shotgun (WGS) entry which is preliminary data.</text>
</comment>
<dbReference type="Proteomes" id="UP000280507">
    <property type="component" value="Unassembled WGS sequence"/>
</dbReference>